<sequence length="125" mass="14498">MLLYTHLRFALENCLPTTPSLSSRGISTVLTTIFVVTLFDWMTAMHVCKDGRMGTRRRKRTQLSISGFRPCIGVMQSLRKLCAAAALNQFSFLNTERVSEQTDRLTQCWRRRWAYVFGFLDVRQL</sequence>
<name>A0ACB6SBL5_9PLEO</name>
<keyword evidence="2" id="KW-1185">Reference proteome</keyword>
<evidence type="ECO:0000313" key="2">
    <source>
        <dbReference type="Proteomes" id="UP000799754"/>
    </source>
</evidence>
<reference evidence="1" key="1">
    <citation type="journal article" date="2020" name="Stud. Mycol.">
        <title>101 Dothideomycetes genomes: a test case for predicting lifestyles and emergence of pathogens.</title>
        <authorList>
            <person name="Haridas S."/>
            <person name="Albert R."/>
            <person name="Binder M."/>
            <person name="Bloem J."/>
            <person name="Labutti K."/>
            <person name="Salamov A."/>
            <person name="Andreopoulos B."/>
            <person name="Baker S."/>
            <person name="Barry K."/>
            <person name="Bills G."/>
            <person name="Bluhm B."/>
            <person name="Cannon C."/>
            <person name="Castanera R."/>
            <person name="Culley D."/>
            <person name="Daum C."/>
            <person name="Ezra D."/>
            <person name="Gonzalez J."/>
            <person name="Henrissat B."/>
            <person name="Kuo A."/>
            <person name="Liang C."/>
            <person name="Lipzen A."/>
            <person name="Lutzoni F."/>
            <person name="Magnuson J."/>
            <person name="Mondo S."/>
            <person name="Nolan M."/>
            <person name="Ohm R."/>
            <person name="Pangilinan J."/>
            <person name="Park H.-J."/>
            <person name="Ramirez L."/>
            <person name="Alfaro M."/>
            <person name="Sun H."/>
            <person name="Tritt A."/>
            <person name="Yoshinaga Y."/>
            <person name="Zwiers L.-H."/>
            <person name="Turgeon B."/>
            <person name="Goodwin S."/>
            <person name="Spatafora J."/>
            <person name="Crous P."/>
            <person name="Grigoriev I."/>
        </authorList>
    </citation>
    <scope>NUCLEOTIDE SEQUENCE</scope>
    <source>
        <strain evidence="1">CBS 525.71</strain>
    </source>
</reference>
<gene>
    <name evidence="1" type="ORF">BU25DRAFT_407346</name>
</gene>
<comment type="caution">
    <text evidence="1">The sequence shown here is derived from an EMBL/GenBank/DDBJ whole genome shotgun (WGS) entry which is preliminary data.</text>
</comment>
<organism evidence="1 2">
    <name type="scientific">Macroventuria anomochaeta</name>
    <dbReference type="NCBI Taxonomy" id="301207"/>
    <lineage>
        <taxon>Eukaryota</taxon>
        <taxon>Fungi</taxon>
        <taxon>Dikarya</taxon>
        <taxon>Ascomycota</taxon>
        <taxon>Pezizomycotina</taxon>
        <taxon>Dothideomycetes</taxon>
        <taxon>Pleosporomycetidae</taxon>
        <taxon>Pleosporales</taxon>
        <taxon>Pleosporineae</taxon>
        <taxon>Didymellaceae</taxon>
        <taxon>Macroventuria</taxon>
    </lineage>
</organism>
<evidence type="ECO:0000313" key="1">
    <source>
        <dbReference type="EMBL" id="KAF2631701.1"/>
    </source>
</evidence>
<proteinExistence type="predicted"/>
<dbReference type="Proteomes" id="UP000799754">
    <property type="component" value="Unassembled WGS sequence"/>
</dbReference>
<dbReference type="EMBL" id="MU006704">
    <property type="protein sequence ID" value="KAF2631701.1"/>
    <property type="molecule type" value="Genomic_DNA"/>
</dbReference>
<accession>A0ACB6SBL5</accession>
<protein>
    <submittedName>
        <fullName evidence="1">Uncharacterized protein</fullName>
    </submittedName>
</protein>